<comment type="caution">
    <text evidence="1">The sequence shown here is derived from an EMBL/GenBank/DDBJ whole genome shotgun (WGS) entry which is preliminary data.</text>
</comment>
<reference evidence="1 2" key="1">
    <citation type="submission" date="2014-12" db="EMBL/GenBank/DDBJ databases">
        <title>Draft genome sequence of Paenibacillus kamchatkensis strain B-2647.</title>
        <authorList>
            <person name="Karlyshev A.V."/>
            <person name="Kudryashova E.B."/>
        </authorList>
    </citation>
    <scope>NUCLEOTIDE SEQUENCE [LARGE SCALE GENOMIC DNA]</scope>
    <source>
        <strain evidence="1 2">VKM B-2647</strain>
    </source>
</reference>
<name>A0ABR5AFW9_9BACL</name>
<protein>
    <submittedName>
        <fullName evidence="1">Uncharacterized protein</fullName>
    </submittedName>
</protein>
<evidence type="ECO:0000313" key="2">
    <source>
        <dbReference type="Proteomes" id="UP000031967"/>
    </source>
</evidence>
<proteinExistence type="predicted"/>
<keyword evidence="2" id="KW-1185">Reference proteome</keyword>
<dbReference type="Proteomes" id="UP000031967">
    <property type="component" value="Unassembled WGS sequence"/>
</dbReference>
<evidence type="ECO:0000313" key="1">
    <source>
        <dbReference type="EMBL" id="KIL39945.1"/>
    </source>
</evidence>
<sequence length="98" mass="11684">MDAALRALFDLHGPLESLPRVFVFLSTFTDFFTPQLLLRTRDRFTLREEALFLVIIAFDHLLSEKKRWRNMGIFHSYHIKKETELPGPMTFRPKMRCI</sequence>
<gene>
    <name evidence="1" type="ORF">SD70_17180</name>
</gene>
<dbReference type="EMBL" id="JXAK01000029">
    <property type="protein sequence ID" value="KIL39945.1"/>
    <property type="molecule type" value="Genomic_DNA"/>
</dbReference>
<accession>A0ABR5AFW9</accession>
<organism evidence="1 2">
    <name type="scientific">Gordoniibacillus kamchatkensis</name>
    <dbReference type="NCBI Taxonomy" id="1590651"/>
    <lineage>
        <taxon>Bacteria</taxon>
        <taxon>Bacillati</taxon>
        <taxon>Bacillota</taxon>
        <taxon>Bacilli</taxon>
        <taxon>Bacillales</taxon>
        <taxon>Paenibacillaceae</taxon>
        <taxon>Gordoniibacillus</taxon>
    </lineage>
</organism>